<evidence type="ECO:0000256" key="2">
    <source>
        <dbReference type="ARBA" id="ARBA00008133"/>
    </source>
</evidence>
<dbReference type="Pfam" id="PF02602">
    <property type="entry name" value="HEM4"/>
    <property type="match status" value="1"/>
</dbReference>
<keyword evidence="4 9" id="KW-0456">Lyase</keyword>
<sequence>MPKATLLNTRPEAQAVALAELLEQNGFANLFCPSIHIESLNAVPPNLADFQTIFFVSANAVKQLAASWQQAFDKPLSLPKSVTCFAIGKATAKSLQALGIDAKTPRHKFDTESLMSDLSAESFQQTKCLIVKGEGGLPDLADTLEQRGAVVEEWIGYRRVAAGFCSEAWQSFKQADYPVVLASSLDAWKNLVEVIPPSEKQWLFERDLLAFSERIAQSIHDEGWQGKLQVINPQSNEGIVKGLESLLRL</sequence>
<dbReference type="EC" id="4.2.1.75" evidence="3 9"/>
<feature type="domain" description="Tetrapyrrole biosynthesis uroporphyrinogen III synthase" evidence="10">
    <location>
        <begin position="17"/>
        <end position="226"/>
    </location>
</feature>
<dbReference type="STRING" id="28885.EI16_06810"/>
<comment type="similarity">
    <text evidence="2 9">Belongs to the uroporphyrinogen-III synthase family.</text>
</comment>
<evidence type="ECO:0000256" key="5">
    <source>
        <dbReference type="ARBA" id="ARBA00023244"/>
    </source>
</evidence>
<evidence type="ECO:0000256" key="1">
    <source>
        <dbReference type="ARBA" id="ARBA00004772"/>
    </source>
</evidence>
<comment type="pathway">
    <text evidence="1 9">Porphyrin-containing compound metabolism; protoporphyrin-IX biosynthesis; coproporphyrinogen-III from 5-aminolevulinate: step 3/4.</text>
</comment>
<name>A0A066ZR54_HYDMR</name>
<evidence type="ECO:0000313" key="11">
    <source>
        <dbReference type="EMBL" id="KDN95992.1"/>
    </source>
</evidence>
<dbReference type="EMBL" id="JMIU01000001">
    <property type="protein sequence ID" value="KDN95992.1"/>
    <property type="molecule type" value="Genomic_DNA"/>
</dbReference>
<protein>
    <recommendedName>
        <fullName evidence="7 9">Uroporphyrinogen-III synthase</fullName>
        <ecNumber evidence="3 9">4.2.1.75</ecNumber>
    </recommendedName>
</protein>
<dbReference type="Gene3D" id="3.40.50.10090">
    <property type="match status" value="2"/>
</dbReference>
<evidence type="ECO:0000256" key="7">
    <source>
        <dbReference type="ARBA" id="ARBA00040167"/>
    </source>
</evidence>
<comment type="function">
    <text evidence="6 9">Catalyzes cyclization of the linear tetrapyrrole, hydroxymethylbilane, to the macrocyclic uroporphyrinogen III.</text>
</comment>
<organism evidence="11 12">
    <name type="scientific">Hydrogenovibrio marinus</name>
    <dbReference type="NCBI Taxonomy" id="28885"/>
    <lineage>
        <taxon>Bacteria</taxon>
        <taxon>Pseudomonadati</taxon>
        <taxon>Pseudomonadota</taxon>
        <taxon>Gammaproteobacteria</taxon>
        <taxon>Thiotrichales</taxon>
        <taxon>Piscirickettsiaceae</taxon>
        <taxon>Hydrogenovibrio</taxon>
    </lineage>
</organism>
<dbReference type="CDD" id="cd06578">
    <property type="entry name" value="HemD"/>
    <property type="match status" value="1"/>
</dbReference>
<proteinExistence type="inferred from homology"/>
<comment type="catalytic activity">
    <reaction evidence="8 9">
        <text>hydroxymethylbilane = uroporphyrinogen III + H2O</text>
        <dbReference type="Rhea" id="RHEA:18965"/>
        <dbReference type="ChEBI" id="CHEBI:15377"/>
        <dbReference type="ChEBI" id="CHEBI:57308"/>
        <dbReference type="ChEBI" id="CHEBI:57845"/>
        <dbReference type="EC" id="4.2.1.75"/>
    </reaction>
</comment>
<evidence type="ECO:0000256" key="6">
    <source>
        <dbReference type="ARBA" id="ARBA00037589"/>
    </source>
</evidence>
<reference evidence="11 12" key="1">
    <citation type="submission" date="2014-04" db="EMBL/GenBank/DDBJ databases">
        <title>Draft genome sequence of Hydrogenovibrio marinus MH-110, a model organism for aerobic H2 metabolism.</title>
        <authorList>
            <person name="Cha H.J."/>
            <person name="Jo B.H."/>
            <person name="Hwang B.H."/>
        </authorList>
    </citation>
    <scope>NUCLEOTIDE SEQUENCE [LARGE SCALE GENOMIC DNA]</scope>
    <source>
        <strain evidence="11 12">MH-110</strain>
    </source>
</reference>
<dbReference type="AlphaFoldDB" id="A0A066ZR54"/>
<dbReference type="GO" id="GO:0006780">
    <property type="term" value="P:uroporphyrinogen III biosynthetic process"/>
    <property type="evidence" value="ECO:0007669"/>
    <property type="project" value="UniProtKB-UniRule"/>
</dbReference>
<evidence type="ECO:0000313" key="12">
    <source>
        <dbReference type="Proteomes" id="UP000027341"/>
    </source>
</evidence>
<dbReference type="RefSeq" id="WP_029911236.1">
    <property type="nucleotide sequence ID" value="NZ_AP020335.1"/>
</dbReference>
<dbReference type="InterPro" id="IPR039793">
    <property type="entry name" value="UROS/Hem4"/>
</dbReference>
<dbReference type="InterPro" id="IPR036108">
    <property type="entry name" value="4pyrrol_syn_uPrphyn_synt_sf"/>
</dbReference>
<evidence type="ECO:0000256" key="9">
    <source>
        <dbReference type="RuleBase" id="RU366031"/>
    </source>
</evidence>
<dbReference type="InterPro" id="IPR003754">
    <property type="entry name" value="4pyrrol_synth_uPrphyn_synth"/>
</dbReference>
<evidence type="ECO:0000259" key="10">
    <source>
        <dbReference type="Pfam" id="PF02602"/>
    </source>
</evidence>
<keyword evidence="12" id="KW-1185">Reference proteome</keyword>
<gene>
    <name evidence="11" type="ORF">EI16_06810</name>
</gene>
<evidence type="ECO:0000256" key="4">
    <source>
        <dbReference type="ARBA" id="ARBA00023239"/>
    </source>
</evidence>
<dbReference type="GO" id="GO:0004852">
    <property type="term" value="F:uroporphyrinogen-III synthase activity"/>
    <property type="evidence" value="ECO:0007669"/>
    <property type="project" value="UniProtKB-UniRule"/>
</dbReference>
<dbReference type="Proteomes" id="UP000027341">
    <property type="component" value="Unassembled WGS sequence"/>
</dbReference>
<evidence type="ECO:0000256" key="8">
    <source>
        <dbReference type="ARBA" id="ARBA00048617"/>
    </source>
</evidence>
<evidence type="ECO:0000256" key="3">
    <source>
        <dbReference type="ARBA" id="ARBA00013109"/>
    </source>
</evidence>
<keyword evidence="5 9" id="KW-0627">Porphyrin biosynthesis</keyword>
<dbReference type="SUPFAM" id="SSF69618">
    <property type="entry name" value="HemD-like"/>
    <property type="match status" value="1"/>
</dbReference>
<dbReference type="PANTHER" id="PTHR38042">
    <property type="entry name" value="UROPORPHYRINOGEN-III SYNTHASE, CHLOROPLASTIC"/>
    <property type="match status" value="1"/>
</dbReference>
<dbReference type="PANTHER" id="PTHR38042:SF1">
    <property type="entry name" value="UROPORPHYRINOGEN-III SYNTHASE, CHLOROPLASTIC"/>
    <property type="match status" value="1"/>
</dbReference>
<dbReference type="GO" id="GO:0006782">
    <property type="term" value="P:protoporphyrinogen IX biosynthetic process"/>
    <property type="evidence" value="ECO:0007669"/>
    <property type="project" value="UniProtKB-UniRule"/>
</dbReference>
<dbReference type="UniPathway" id="UPA00251">
    <property type="reaction ID" value="UER00320"/>
</dbReference>
<accession>A0A066ZR54</accession>
<comment type="caution">
    <text evidence="11">The sequence shown here is derived from an EMBL/GenBank/DDBJ whole genome shotgun (WGS) entry which is preliminary data.</text>
</comment>